<evidence type="ECO:0000259" key="17">
    <source>
        <dbReference type="Pfam" id="PF07715"/>
    </source>
</evidence>
<dbReference type="CDD" id="cd01347">
    <property type="entry name" value="ligand_gated_channel"/>
    <property type="match status" value="1"/>
</dbReference>
<evidence type="ECO:0000256" key="12">
    <source>
        <dbReference type="ARBA" id="ARBA00023170"/>
    </source>
</evidence>
<organism evidence="18 19">
    <name type="scientific">Niabella digestorum</name>
    <dbReference type="NCBI Taxonomy" id="3117701"/>
    <lineage>
        <taxon>Bacteria</taxon>
        <taxon>Pseudomonadati</taxon>
        <taxon>Bacteroidota</taxon>
        <taxon>Chitinophagia</taxon>
        <taxon>Chitinophagales</taxon>
        <taxon>Chitinophagaceae</taxon>
        <taxon>Niabella</taxon>
    </lineage>
</organism>
<dbReference type="PROSITE" id="PS52016">
    <property type="entry name" value="TONB_DEPENDENT_REC_3"/>
    <property type="match status" value="1"/>
</dbReference>
<dbReference type="SUPFAM" id="SSF49452">
    <property type="entry name" value="Starch-binding domain-like"/>
    <property type="match status" value="1"/>
</dbReference>
<evidence type="ECO:0000256" key="3">
    <source>
        <dbReference type="ARBA" id="ARBA00022448"/>
    </source>
</evidence>
<dbReference type="Proteomes" id="UP001357452">
    <property type="component" value="Unassembled WGS sequence"/>
</dbReference>
<dbReference type="Gene3D" id="2.40.170.20">
    <property type="entry name" value="TonB-dependent receptor, beta-barrel domain"/>
    <property type="match status" value="1"/>
</dbReference>
<proteinExistence type="inferred from homology"/>
<evidence type="ECO:0000256" key="5">
    <source>
        <dbReference type="ARBA" id="ARBA00022496"/>
    </source>
</evidence>
<keyword evidence="4 14" id="KW-1134">Transmembrane beta strand</keyword>
<gene>
    <name evidence="18" type="ORF">V2H41_09000</name>
</gene>
<protein>
    <submittedName>
        <fullName evidence="18">TonB-dependent receptor</fullName>
    </submittedName>
</protein>
<dbReference type="Gene3D" id="2.170.130.10">
    <property type="entry name" value="TonB-dependent receptor, plug domain"/>
    <property type="match status" value="1"/>
</dbReference>
<keyword evidence="12 18" id="KW-0675">Receptor</keyword>
<name>A0ABU7RHD9_9BACT</name>
<dbReference type="PANTHER" id="PTHR32552:SF68">
    <property type="entry name" value="FERRICHROME OUTER MEMBRANE TRANSPORTER_PHAGE RECEPTOR"/>
    <property type="match status" value="1"/>
</dbReference>
<evidence type="ECO:0000313" key="19">
    <source>
        <dbReference type="Proteomes" id="UP001357452"/>
    </source>
</evidence>
<evidence type="ECO:0000256" key="7">
    <source>
        <dbReference type="ARBA" id="ARBA00022729"/>
    </source>
</evidence>
<feature type="domain" description="TonB-dependent receptor plug" evidence="17">
    <location>
        <begin position="137"/>
        <end position="236"/>
    </location>
</feature>
<keyword evidence="13 14" id="KW-0998">Cell outer membrane</keyword>
<accession>A0ABU7RHD9</accession>
<comment type="similarity">
    <text evidence="2 14 15">Belongs to the TonB-dependent receptor family.</text>
</comment>
<evidence type="ECO:0000256" key="8">
    <source>
        <dbReference type="ARBA" id="ARBA00023004"/>
    </source>
</evidence>
<evidence type="ECO:0000256" key="9">
    <source>
        <dbReference type="ARBA" id="ARBA00023065"/>
    </source>
</evidence>
<dbReference type="Pfam" id="PF13715">
    <property type="entry name" value="CarbopepD_reg_2"/>
    <property type="match status" value="1"/>
</dbReference>
<dbReference type="RefSeq" id="WP_330974817.1">
    <property type="nucleotide sequence ID" value="NZ_JAZGLY010000004.1"/>
</dbReference>
<evidence type="ECO:0000256" key="6">
    <source>
        <dbReference type="ARBA" id="ARBA00022692"/>
    </source>
</evidence>
<dbReference type="InterPro" id="IPR036942">
    <property type="entry name" value="Beta-barrel_TonB_sf"/>
</dbReference>
<sequence length="822" mass="91085">MRNIVYFLALVWISLISLEVFAQTGFGKITGTVVTEDNQPAEGVTIVIVGTDYATAANARGRFGFNKLNPGNYTLKVSLVGYNDVEKEAVVTEGATTSISIVLGVNARELSEVIVTGRKNGLHTQTASSSLRVQTPLLELPQNVQVITGRVLSEQQIISTSDGLLRNVSGLLRAEHWGDLYTNVNMRGSRVQAFRNGFNVVNSSWGPLTEDMSMVERVEFVKGPAGFMLGTGEPGGLYNVVTKKPTGENKGEVSFAVGSYDLYRGTIDLDRKLTADGKLLFRFNGAYQKKGSFRPFEHNDRISVAPVFSYAFSEKSKLTLEYTLQHAKMTDVGSYYVFSPNGFASLPRNFTLAQPGTEPSKINDHSIYLNYQQQLAQNWKLTIQGAYFYYDQTGGNSWPTAVGPGDYDLDYDGVIDGTLSPNQIIRGYGIWDARSNMKLGQAFVNGEVQTGAIRHRLLLGIDAGKKDYEADWSQSFPLDTPDKPFDVNNPDYGAPANGYPQFDRSLPLSQRAKAGGGTMGQEYVSGYAQDELGFFQNKLRVTLAGRFGYLKQYQWGGAPYQKAHFTPRAGISYSLPGNAYVYTLFDQAFTPQSGILRSGETAKPITGNNIELGIKKDWFGGKWNTTLAAYRILKKNELTADPSNAANENYSIVIGEKEAKGFEFDLRGEILPGFTAIANYAYTISEVTKVAEGVTTLKKGEYVPSFAKNTVNTWLTYTLQRGPLKGFGINGGFTYLAGRVGWGYSMDHPERNMGDYFKLDGGLFWSCKKVSVTANVFNILDKYLYSGSYYTQYWNYPDYNVAAYSWQVDPPRNFRVSVTYRF</sequence>
<dbReference type="NCBIfam" id="TIGR01783">
    <property type="entry name" value="TonB-siderophor"/>
    <property type="match status" value="1"/>
</dbReference>
<comment type="caution">
    <text evidence="18">The sequence shown here is derived from an EMBL/GenBank/DDBJ whole genome shotgun (WGS) entry which is preliminary data.</text>
</comment>
<dbReference type="InterPro" id="IPR037066">
    <property type="entry name" value="Plug_dom_sf"/>
</dbReference>
<evidence type="ECO:0000313" key="18">
    <source>
        <dbReference type="EMBL" id="MEE6187409.1"/>
    </source>
</evidence>
<keyword evidence="10 15" id="KW-0798">TonB box</keyword>
<evidence type="ECO:0000256" key="14">
    <source>
        <dbReference type="PROSITE-ProRule" id="PRU01360"/>
    </source>
</evidence>
<evidence type="ECO:0000256" key="4">
    <source>
        <dbReference type="ARBA" id="ARBA00022452"/>
    </source>
</evidence>
<keyword evidence="11 14" id="KW-0472">Membrane</keyword>
<comment type="subcellular location">
    <subcellularLocation>
        <location evidence="1 14">Cell outer membrane</location>
        <topology evidence="1 14">Multi-pass membrane protein</topology>
    </subcellularLocation>
</comment>
<keyword evidence="5" id="KW-0410">Iron transport</keyword>
<keyword evidence="19" id="KW-1185">Reference proteome</keyword>
<evidence type="ECO:0000256" key="1">
    <source>
        <dbReference type="ARBA" id="ARBA00004571"/>
    </source>
</evidence>
<dbReference type="Gene3D" id="2.60.40.1120">
    <property type="entry name" value="Carboxypeptidase-like, regulatory domain"/>
    <property type="match status" value="1"/>
</dbReference>
<evidence type="ECO:0000256" key="15">
    <source>
        <dbReference type="RuleBase" id="RU003357"/>
    </source>
</evidence>
<dbReference type="InterPro" id="IPR013784">
    <property type="entry name" value="Carb-bd-like_fold"/>
</dbReference>
<keyword evidence="8" id="KW-0408">Iron</keyword>
<evidence type="ECO:0000259" key="16">
    <source>
        <dbReference type="Pfam" id="PF00593"/>
    </source>
</evidence>
<dbReference type="InterPro" id="IPR012910">
    <property type="entry name" value="Plug_dom"/>
</dbReference>
<keyword evidence="9" id="KW-0406">Ion transport</keyword>
<dbReference type="InterPro" id="IPR039426">
    <property type="entry name" value="TonB-dep_rcpt-like"/>
</dbReference>
<keyword evidence="3 14" id="KW-0813">Transport</keyword>
<evidence type="ECO:0000256" key="2">
    <source>
        <dbReference type="ARBA" id="ARBA00009810"/>
    </source>
</evidence>
<dbReference type="EMBL" id="JAZGLY010000004">
    <property type="protein sequence ID" value="MEE6187409.1"/>
    <property type="molecule type" value="Genomic_DNA"/>
</dbReference>
<dbReference type="InterPro" id="IPR010105">
    <property type="entry name" value="TonB_sidphr_rcpt"/>
</dbReference>
<evidence type="ECO:0000256" key="10">
    <source>
        <dbReference type="ARBA" id="ARBA00023077"/>
    </source>
</evidence>
<dbReference type="PANTHER" id="PTHR32552">
    <property type="entry name" value="FERRICHROME IRON RECEPTOR-RELATED"/>
    <property type="match status" value="1"/>
</dbReference>
<reference evidence="18 19" key="1">
    <citation type="submission" date="2024-01" db="EMBL/GenBank/DDBJ databases">
        <title>Niabella digestum sp. nov., isolated from waste digestion system.</title>
        <authorList>
            <person name="Zhang L."/>
        </authorList>
    </citation>
    <scope>NUCLEOTIDE SEQUENCE [LARGE SCALE GENOMIC DNA]</scope>
    <source>
        <strain evidence="18 19">A18</strain>
    </source>
</reference>
<dbReference type="Pfam" id="PF07715">
    <property type="entry name" value="Plug"/>
    <property type="match status" value="1"/>
</dbReference>
<dbReference type="Pfam" id="PF00593">
    <property type="entry name" value="TonB_dep_Rec_b-barrel"/>
    <property type="match status" value="1"/>
</dbReference>
<evidence type="ECO:0000256" key="11">
    <source>
        <dbReference type="ARBA" id="ARBA00023136"/>
    </source>
</evidence>
<dbReference type="SUPFAM" id="SSF56935">
    <property type="entry name" value="Porins"/>
    <property type="match status" value="1"/>
</dbReference>
<evidence type="ECO:0000256" key="13">
    <source>
        <dbReference type="ARBA" id="ARBA00023237"/>
    </source>
</evidence>
<feature type="domain" description="TonB-dependent receptor-like beta-barrel" evidence="16">
    <location>
        <begin position="348"/>
        <end position="779"/>
    </location>
</feature>
<dbReference type="InterPro" id="IPR000531">
    <property type="entry name" value="Beta-barrel_TonB"/>
</dbReference>
<keyword evidence="6 14" id="KW-0812">Transmembrane</keyword>
<keyword evidence="7" id="KW-0732">Signal</keyword>